<comment type="caution">
    <text evidence="2">The sequence shown here is derived from an EMBL/GenBank/DDBJ whole genome shotgun (WGS) entry which is preliminary data.</text>
</comment>
<keyword evidence="3" id="KW-1185">Reference proteome</keyword>
<reference evidence="2 3" key="1">
    <citation type="submission" date="2024-02" db="EMBL/GenBank/DDBJ databases">
        <title>Deinococcus caeni NBRC 101312.</title>
        <authorList>
            <person name="Ichikawa N."/>
            <person name="Katano-Makiyama Y."/>
            <person name="Hidaka K."/>
        </authorList>
    </citation>
    <scope>NUCLEOTIDE SEQUENCE [LARGE SCALE GENOMIC DNA]</scope>
    <source>
        <strain evidence="2 3">NBRC 101312</strain>
    </source>
</reference>
<dbReference type="EMBL" id="BAABQU010000007">
    <property type="protein sequence ID" value="GAA5439276.1"/>
    <property type="molecule type" value="Genomic_DNA"/>
</dbReference>
<protein>
    <submittedName>
        <fullName evidence="2">Uncharacterized protein</fullName>
    </submittedName>
</protein>
<accession>A0ABP9UEV4</accession>
<sequence>MRSHEGDSVKVPVVKVTGVKGAGLEAAGPLRYAARMRPAPRSGRSRSLSATLGAALLVSSAQAATLDFGVSYRAPDAGLWGRVGVSELDLLGGQVSAAVGSRAAQVGYVRSLSLPPLGAATARTDLAVTWQGGVRLDSRASAGVGPVALNLAGAYFTAPVTDVDPLAAFAQAPADLRERGWNASLGARYRVDRDLIAVVGGELGAQPQLSVGVEGRRVLTRPVTAEPEPAEPDAVEPDPTAAPEVATPEAATDPADPATDTPDTDPLGMDDTLPDTEPTGTLTWRAGALAGRDVLGLTGGLTYAAQSGLSVGVDALAGLNTFSVTGSLSAPDLIGEGSSVRLYAAYEPWRTVSSPLRTGLSASLPAGSGTLTLDASAGRTLQGQAGFGVRVGYTLPLP</sequence>
<feature type="compositionally biased region" description="Low complexity" evidence="1">
    <location>
        <begin position="237"/>
        <end position="266"/>
    </location>
</feature>
<dbReference type="Proteomes" id="UP001423409">
    <property type="component" value="Unassembled WGS sequence"/>
</dbReference>
<name>A0ABP9UEV4_9DEIO</name>
<proteinExistence type="predicted"/>
<evidence type="ECO:0000313" key="3">
    <source>
        <dbReference type="Proteomes" id="UP001423409"/>
    </source>
</evidence>
<evidence type="ECO:0000256" key="1">
    <source>
        <dbReference type="SAM" id="MobiDB-lite"/>
    </source>
</evidence>
<organism evidence="2 3">
    <name type="scientific">Deinococcus caeni</name>
    <dbReference type="NCBI Taxonomy" id="569127"/>
    <lineage>
        <taxon>Bacteria</taxon>
        <taxon>Thermotogati</taxon>
        <taxon>Deinococcota</taxon>
        <taxon>Deinococci</taxon>
        <taxon>Deinococcales</taxon>
        <taxon>Deinococcaceae</taxon>
        <taxon>Deinococcus</taxon>
    </lineage>
</organism>
<feature type="region of interest" description="Disordered" evidence="1">
    <location>
        <begin position="222"/>
        <end position="281"/>
    </location>
</feature>
<evidence type="ECO:0000313" key="2">
    <source>
        <dbReference type="EMBL" id="GAA5439276.1"/>
    </source>
</evidence>
<gene>
    <name evidence="2" type="ORF">Dcae01_00775</name>
</gene>